<dbReference type="InterPro" id="IPR051113">
    <property type="entry name" value="Integrator_subunit6"/>
</dbReference>
<feature type="domain" description="Integrator complex subunit 6-like beta-barrel" evidence="3">
    <location>
        <begin position="261"/>
        <end position="399"/>
    </location>
</feature>
<evidence type="ECO:0000256" key="1">
    <source>
        <dbReference type="SAM" id="MobiDB-lite"/>
    </source>
</evidence>
<feature type="domain" description="VWFA" evidence="2">
    <location>
        <begin position="5"/>
        <end position="131"/>
    </location>
</feature>
<dbReference type="InterPro" id="IPR057413">
    <property type="entry name" value="Beta-barrel_INTS6"/>
</dbReference>
<feature type="region of interest" description="Disordered" evidence="1">
    <location>
        <begin position="616"/>
        <end position="692"/>
    </location>
</feature>
<feature type="region of interest" description="Disordered" evidence="1">
    <location>
        <begin position="586"/>
        <end position="605"/>
    </location>
</feature>
<evidence type="ECO:0000259" key="2">
    <source>
        <dbReference type="Pfam" id="PF13519"/>
    </source>
</evidence>
<dbReference type="InterPro" id="IPR036465">
    <property type="entry name" value="vWFA_dom_sf"/>
</dbReference>
<feature type="compositionally biased region" description="Basic residues" evidence="1">
    <location>
        <begin position="639"/>
        <end position="652"/>
    </location>
</feature>
<dbReference type="CDD" id="cd00198">
    <property type="entry name" value="vWFA"/>
    <property type="match status" value="1"/>
</dbReference>
<dbReference type="PANTHER" id="PTHR12957:SF2">
    <property type="entry name" value="INTEGRATOR COMPLEX SUBUNIT 6"/>
    <property type="match status" value="1"/>
</dbReference>
<accession>A0ABN7S033</accession>
<dbReference type="Gene3D" id="3.40.50.410">
    <property type="entry name" value="von Willebrand factor, type A domain"/>
    <property type="match status" value="1"/>
</dbReference>
<dbReference type="Pfam" id="PF25462">
    <property type="entry name" value="Beta-barrel_INTS6"/>
    <property type="match status" value="1"/>
</dbReference>
<reference evidence="4 5" key="1">
    <citation type="submission" date="2021-04" db="EMBL/GenBank/DDBJ databases">
        <authorList>
            <person name="Bliznina A."/>
        </authorList>
    </citation>
    <scope>NUCLEOTIDE SEQUENCE [LARGE SCALE GENOMIC DNA]</scope>
</reference>
<evidence type="ECO:0000313" key="4">
    <source>
        <dbReference type="EMBL" id="CAG5086872.1"/>
    </source>
</evidence>
<dbReference type="SUPFAM" id="SSF53300">
    <property type="entry name" value="vWA-like"/>
    <property type="match status" value="1"/>
</dbReference>
<keyword evidence="5" id="KW-1185">Reference proteome</keyword>
<proteinExistence type="predicted"/>
<evidence type="ECO:0000313" key="5">
    <source>
        <dbReference type="Proteomes" id="UP001158576"/>
    </source>
</evidence>
<dbReference type="InterPro" id="IPR002035">
    <property type="entry name" value="VWF_A"/>
</dbReference>
<gene>
    <name evidence="4" type="ORF">OKIOD_LOCUS2947</name>
</gene>
<dbReference type="EMBL" id="OU015568">
    <property type="protein sequence ID" value="CAG5086872.1"/>
    <property type="molecule type" value="Genomic_DNA"/>
</dbReference>
<sequence>MPVLCFVLDTSASMNRRTAQGQRVIDLAKTAIDNFLKKVRAKEPSARTDQYLLLTTCREQTIRVGPKDSPTIFWRELHNLQADDQSDLGHSIQTAFDILNMERYDHELDSIGRGRQPWSIRPSAVIVLSDGGILTAKSSTRSELELPGSSLPGSALITEPFRWDQRVYSLCLRLDGHGSGDQVDRSDERVAHGIDPLAGLCDVTGGKSYQVSHPNAVMETLQAINGDLQTSDRAGIVMNFEKIHDRSNSRPELSNGPESGQKWHKTQQIVYVRTKYTTGSFLGFWPIPESYFPDPDAEKLPPRSAQPVIKFNTRDVKFRCLPNFAFDKLELQKGPLVDAMLARNRPDSAWQVFVENSGSIPGMERPIGYLKPNSSNEVVHLFLHPYDYESALTLIDELFQSKMNPSQLWKKQWEQYLKEIPRYYTPHLRKSLQAVGAPPGLIPEGFDLKLPHQVDSKLKKIKSQLRSKVEEVIENLRQYRERIAVNSGKMIPLKELNFGLEKENPEFANFCLVEKAKTGPKQPLLEPFDVDKNDIFNQLERMRAAFKQCLMGGLPLHHEAILHEIPQANMGNFQEYEKKRTKHTLRDPFEEDSASKKLHGFGNPFKPKNGLIDVDGLDFNEGTGSMRKRSSRGKDEHTKRRRKRNLSFRNRGKSYDSGLHSDSEMSDSSSVNGELSDEEGIHPLKNGFHESNGFAKTTQKRKNGMVNGHASEHYPPKSPRRASVAPAALHDEKVYNFCRLLIRRMGRENEVKFVEELLKLKEVDKRTRLFTVRKLQRDAIGFSRHSMFQILEQFLDATATEST</sequence>
<organism evidence="4 5">
    <name type="scientific">Oikopleura dioica</name>
    <name type="common">Tunicate</name>
    <dbReference type="NCBI Taxonomy" id="34765"/>
    <lineage>
        <taxon>Eukaryota</taxon>
        <taxon>Metazoa</taxon>
        <taxon>Chordata</taxon>
        <taxon>Tunicata</taxon>
        <taxon>Appendicularia</taxon>
        <taxon>Copelata</taxon>
        <taxon>Oikopleuridae</taxon>
        <taxon>Oikopleura</taxon>
    </lineage>
</organism>
<dbReference type="Pfam" id="PF13519">
    <property type="entry name" value="VWA_2"/>
    <property type="match status" value="1"/>
</dbReference>
<evidence type="ECO:0000259" key="3">
    <source>
        <dbReference type="Pfam" id="PF25462"/>
    </source>
</evidence>
<dbReference type="Proteomes" id="UP001158576">
    <property type="component" value="Chromosome PAR"/>
</dbReference>
<dbReference type="PANTHER" id="PTHR12957">
    <property type="entry name" value="DEAD/H BOX POLYPEPTIDE 26/DICE1-RELATED"/>
    <property type="match status" value="1"/>
</dbReference>
<protein>
    <submittedName>
        <fullName evidence="4">Oidioi.mRNA.OKI2018_I69.PAR.g11389.t1.cds</fullName>
    </submittedName>
</protein>
<name>A0ABN7S033_OIKDI</name>